<sequence>MNRSKLVAALLTLTLGVGAGVLDMDYFLFAPTLVQAADVKNTAQPNQQSDFKWTYDPTNKTATLTGLSIWAGQSGDSANVVIPDTVSDNGTTYKVTEIGQNAFAFQNNMTSVTLPKYLTTIDQSAFPYLDKLVNVDFSQATGLKTIGDQAFVALKQETPITLPDSVTSIASLAFAYAATNQVTLGRDTQEVGFKAFAAMPNLNKVILNASLPAIGAQAFVYDSNLTDVNFTEATSLKTISEGAFIYTGLKASLTLPSSLETIGTQAFAGNQLTKINFDENLKMIGISAFAYNQLVDTITIPKGVTSIGGQAFIGNRISGIDVLGTPTIGTDASSENKITKIANSTGKLASHGAVNQIATATAENATLSIGDLFNIDTNDKKNLDLDLSNLSNNVTYDQDTGKFKIPRNTKQFSFSWALTAANDTVYSGNYTVDYQAPTIPPSKGTATLTDGSKTYDGKKVSQSHYAPTLTLRNTKGVTVATIMLNSDQYVIDHDGSAVGTYQISLSPNEIKRLQDQYPNDDFGLTSVKATFRINAASTPGGNGGGSNVTPSNPSTPSEPSPSDRSSSSTLVDQPDNIAQMGTVVYAVKKIGLYNAKNFSKANRQTWYVQKPRIYRPMFVVTGYTRDAKGHLRYQVRDVNHLTKNRHETGYITADWQSVRPVYYAKRHSTMTVISPQGVNGYKWANLTGKIKKYRQGTTLKVKKVVTHNLTTRFVLTNGQYITGNRKLVEMGHRTFPVKVQAKGTINRYANFGLTKRNQHYAKKVHKVFKVYGFDYSQGNSVIRHGTLRYRVTGGYITGNVKYIKIIK</sequence>
<dbReference type="Proteomes" id="UP000214739">
    <property type="component" value="Unassembled WGS sequence"/>
</dbReference>
<reference evidence="5" key="3">
    <citation type="submission" date="2019-02" db="EMBL/GenBank/DDBJ databases">
        <authorList>
            <person name="Buron G."/>
            <person name="Chaylann A."/>
            <person name="Dolejs I."/>
            <person name="Forster J."/>
            <person name="Miks M.H."/>
        </authorList>
    </citation>
    <scope>NUCLEOTIDE SEQUENCE</scope>
    <source>
        <strain evidence="5">DSM 10551</strain>
    </source>
</reference>
<comment type="caution">
    <text evidence="4">The sequence shown here is derived from an EMBL/GenBank/DDBJ whole genome shotgun (WGS) entry which is preliminary data.</text>
</comment>
<dbReference type="Gene3D" id="3.10.430.110">
    <property type="match status" value="1"/>
</dbReference>
<dbReference type="Pfam" id="PF17883">
    <property type="entry name" value="MBG"/>
    <property type="match status" value="1"/>
</dbReference>
<dbReference type="OrthoDB" id="1771364at2"/>
<dbReference type="InterPro" id="IPR044081">
    <property type="entry name" value="DUF5776"/>
</dbReference>
<feature type="region of interest" description="Disordered" evidence="1">
    <location>
        <begin position="535"/>
        <end position="573"/>
    </location>
</feature>
<dbReference type="InterPro" id="IPR032675">
    <property type="entry name" value="LRR_dom_sf"/>
</dbReference>
<dbReference type="EMBL" id="PUFL01000084">
    <property type="protein sequence ID" value="TDG88746.1"/>
    <property type="molecule type" value="Genomic_DNA"/>
</dbReference>
<dbReference type="SUPFAM" id="SSF52058">
    <property type="entry name" value="L domain-like"/>
    <property type="match status" value="1"/>
</dbReference>
<dbReference type="Proteomes" id="UP000294668">
    <property type="component" value="Unassembled WGS sequence"/>
</dbReference>
<evidence type="ECO:0000256" key="1">
    <source>
        <dbReference type="SAM" id="MobiDB-lite"/>
    </source>
</evidence>
<feature type="domain" description="MBG" evidence="2">
    <location>
        <begin position="445"/>
        <end position="534"/>
    </location>
</feature>
<feature type="domain" description="DUF5776" evidence="3">
    <location>
        <begin position="662"/>
        <end position="728"/>
    </location>
</feature>
<dbReference type="InterPro" id="IPR026906">
    <property type="entry name" value="LRR_5"/>
</dbReference>
<reference evidence="5 7" key="2">
    <citation type="journal article" date="2019" name="Appl. Microbiol. Biotechnol.">
        <title>Uncovering carbohydrate metabolism through a genotype-phenotype association study of 56 lactic acid bacteria genomes.</title>
        <authorList>
            <person name="Buron-Moles G."/>
            <person name="Chailyan A."/>
            <person name="Dolejs I."/>
            <person name="Forster J."/>
            <person name="Miks M.H."/>
        </authorList>
    </citation>
    <scope>NUCLEOTIDE SEQUENCE [LARGE SCALE GENOMIC DNA]</scope>
    <source>
        <strain evidence="5 7">DSM 10551</strain>
    </source>
</reference>
<dbReference type="Pfam" id="PF19087">
    <property type="entry name" value="DUF5776"/>
    <property type="match status" value="1"/>
</dbReference>
<protein>
    <submittedName>
        <fullName evidence="4">Uncharacterized protein</fullName>
    </submittedName>
</protein>
<evidence type="ECO:0000259" key="2">
    <source>
        <dbReference type="Pfam" id="PF17883"/>
    </source>
</evidence>
<dbReference type="Gene3D" id="3.80.10.10">
    <property type="entry name" value="Ribonuclease Inhibitor"/>
    <property type="match status" value="2"/>
</dbReference>
<evidence type="ECO:0000313" key="5">
    <source>
        <dbReference type="EMBL" id="TDG88746.1"/>
    </source>
</evidence>
<dbReference type="EMBL" id="BDGB01000105">
    <property type="protein sequence ID" value="GAW73083.1"/>
    <property type="molecule type" value="Genomic_DNA"/>
</dbReference>
<keyword evidence="7" id="KW-1185">Reference proteome</keyword>
<dbReference type="InterPro" id="IPR041277">
    <property type="entry name" value="MBG_Lactobacillales"/>
</dbReference>
<organism evidence="4 6">
    <name type="scientific">Lentilactobacillus parakefiri</name>
    <dbReference type="NCBI Taxonomy" id="152332"/>
    <lineage>
        <taxon>Bacteria</taxon>
        <taxon>Bacillati</taxon>
        <taxon>Bacillota</taxon>
        <taxon>Bacilli</taxon>
        <taxon>Lactobacillales</taxon>
        <taxon>Lactobacillaceae</taxon>
        <taxon>Lentilactobacillus</taxon>
    </lineage>
</organism>
<gene>
    <name evidence="5" type="ORF">C5L28_002093</name>
    <name evidence="4" type="ORF">LPKJCM_02216</name>
</gene>
<feature type="compositionally biased region" description="Low complexity" evidence="1">
    <location>
        <begin position="547"/>
        <end position="569"/>
    </location>
</feature>
<accession>A0A224VJ06</accession>
<evidence type="ECO:0000313" key="6">
    <source>
        <dbReference type="Proteomes" id="UP000214739"/>
    </source>
</evidence>
<dbReference type="AlphaFoldDB" id="A0A224VJ06"/>
<dbReference type="PANTHER" id="PTHR45661:SF3">
    <property type="entry name" value="IG-LIKE DOMAIN-CONTAINING PROTEIN"/>
    <property type="match status" value="1"/>
</dbReference>
<evidence type="ECO:0000313" key="4">
    <source>
        <dbReference type="EMBL" id="GAW73083.1"/>
    </source>
</evidence>
<evidence type="ECO:0000313" key="7">
    <source>
        <dbReference type="Proteomes" id="UP000294668"/>
    </source>
</evidence>
<proteinExistence type="predicted"/>
<dbReference type="PANTHER" id="PTHR45661">
    <property type="entry name" value="SURFACE ANTIGEN"/>
    <property type="match status" value="1"/>
</dbReference>
<name>A0A224VJ06_9LACO</name>
<dbReference type="InterPro" id="IPR053139">
    <property type="entry name" value="Surface_bspA-like"/>
</dbReference>
<dbReference type="Pfam" id="PF13306">
    <property type="entry name" value="LRR_5"/>
    <property type="match status" value="1"/>
</dbReference>
<evidence type="ECO:0000259" key="3">
    <source>
        <dbReference type="Pfam" id="PF19087"/>
    </source>
</evidence>
<reference evidence="4 6" key="1">
    <citation type="journal article" date="2017" name="Biosci Microbiota Food Health">
        <title>Genomic characterization reconfirms the taxonomic status of Lactobacillus parakefiri.</title>
        <authorList>
            <person name="Tanizawa Y."/>
            <person name="Kobayashi H."/>
            <person name="Kaminuma E."/>
            <person name="Sakamoto M."/>
            <person name="Ohkuma M."/>
            <person name="Nakamura Y."/>
            <person name="Arita M."/>
            <person name="Tohno M."/>
        </authorList>
    </citation>
    <scope>NUCLEOTIDE SEQUENCE [LARGE SCALE GENOMIC DNA]</scope>
    <source>
        <strain evidence="4 6">JCM 8573</strain>
    </source>
</reference>
<dbReference type="RefSeq" id="WP_057961294.1">
    <property type="nucleotide sequence ID" value="NZ_BAAAXO010000060.1"/>
</dbReference>